<accession>A0ABX2JQS8</accession>
<dbReference type="Proteomes" id="UP000621447">
    <property type="component" value="Unassembled WGS sequence"/>
</dbReference>
<organism evidence="2 3">
    <name type="scientific">Sphingomonas hominis</name>
    <dbReference type="NCBI Taxonomy" id="2741495"/>
    <lineage>
        <taxon>Bacteria</taxon>
        <taxon>Pseudomonadati</taxon>
        <taxon>Pseudomonadota</taxon>
        <taxon>Alphaproteobacteria</taxon>
        <taxon>Sphingomonadales</taxon>
        <taxon>Sphingomonadaceae</taxon>
        <taxon>Sphingomonas</taxon>
    </lineage>
</organism>
<evidence type="ECO:0000256" key="1">
    <source>
        <dbReference type="SAM" id="MobiDB-lite"/>
    </source>
</evidence>
<gene>
    <name evidence="2" type="ORF">HRV97_13505</name>
</gene>
<reference evidence="2 3" key="1">
    <citation type="submission" date="2020-06" db="EMBL/GenBank/DDBJ databases">
        <title>Sphingomonas hominis sp. nov., a member of the Sphingomonas, isolated from the hair of a 22-year-old girl.</title>
        <authorList>
            <person name="Zhang D.-F."/>
            <person name="Cui X.-W."/>
        </authorList>
    </citation>
    <scope>NUCLEOTIDE SEQUENCE [LARGE SCALE GENOMIC DNA]</scope>
    <source>
        <strain evidence="2 3">HHU CXW</strain>
    </source>
</reference>
<keyword evidence="3" id="KW-1185">Reference proteome</keyword>
<comment type="caution">
    <text evidence="2">The sequence shown here is derived from an EMBL/GenBank/DDBJ whole genome shotgun (WGS) entry which is preliminary data.</text>
</comment>
<protein>
    <submittedName>
        <fullName evidence="2">Uncharacterized protein</fullName>
    </submittedName>
</protein>
<dbReference type="RefSeq" id="WP_174194816.1">
    <property type="nucleotide sequence ID" value="NZ_JABULH010000006.1"/>
</dbReference>
<dbReference type="EMBL" id="JABULH010000006">
    <property type="protein sequence ID" value="NTS66175.1"/>
    <property type="molecule type" value="Genomic_DNA"/>
</dbReference>
<sequence length="64" mass="6449">MTNEPSLCQTPSLFRAAATRIATSPTAAVALALDAAGGEVTRLSPATGSFDPPTAAALNAWHNP</sequence>
<evidence type="ECO:0000313" key="2">
    <source>
        <dbReference type="EMBL" id="NTS66175.1"/>
    </source>
</evidence>
<feature type="region of interest" description="Disordered" evidence="1">
    <location>
        <begin position="44"/>
        <end position="64"/>
    </location>
</feature>
<proteinExistence type="predicted"/>
<evidence type="ECO:0000313" key="3">
    <source>
        <dbReference type="Proteomes" id="UP000621447"/>
    </source>
</evidence>
<name>A0ABX2JQS8_9SPHN</name>